<evidence type="ECO:0000313" key="10">
    <source>
        <dbReference type="Proteomes" id="UP000694867"/>
    </source>
</evidence>
<organism evidence="10 11">
    <name type="scientific">Galendromus occidentalis</name>
    <name type="common">western predatory mite</name>
    <dbReference type="NCBI Taxonomy" id="34638"/>
    <lineage>
        <taxon>Eukaryota</taxon>
        <taxon>Metazoa</taxon>
        <taxon>Ecdysozoa</taxon>
        <taxon>Arthropoda</taxon>
        <taxon>Chelicerata</taxon>
        <taxon>Arachnida</taxon>
        <taxon>Acari</taxon>
        <taxon>Parasitiformes</taxon>
        <taxon>Mesostigmata</taxon>
        <taxon>Gamasina</taxon>
        <taxon>Phytoseioidea</taxon>
        <taxon>Phytoseiidae</taxon>
        <taxon>Typhlodrominae</taxon>
        <taxon>Galendromus</taxon>
    </lineage>
</organism>
<dbReference type="Proteomes" id="UP000694867">
    <property type="component" value="Unplaced"/>
</dbReference>
<dbReference type="GeneID" id="100898416"/>
<keyword evidence="10" id="KW-1185">Reference proteome</keyword>
<dbReference type="InterPro" id="IPR039417">
    <property type="entry name" value="Peptidase_C1A_papain-like"/>
</dbReference>
<comment type="similarity">
    <text evidence="1">Belongs to the peptidase C1 family.</text>
</comment>
<keyword evidence="2" id="KW-0645">Protease</keyword>
<evidence type="ECO:0000259" key="8">
    <source>
        <dbReference type="SMART" id="SM00645"/>
    </source>
</evidence>
<dbReference type="GO" id="GO:0008234">
    <property type="term" value="F:cysteine-type peptidase activity"/>
    <property type="evidence" value="ECO:0007669"/>
    <property type="project" value="UniProtKB-KW"/>
</dbReference>
<dbReference type="InterPro" id="IPR013201">
    <property type="entry name" value="Prot_inhib_I29"/>
</dbReference>
<feature type="domain" description="Peptidase C1A papain C-terminal" evidence="8">
    <location>
        <begin position="114"/>
        <end position="330"/>
    </location>
</feature>
<keyword evidence="4" id="KW-0788">Thiol protease</keyword>
<reference evidence="11" key="1">
    <citation type="submission" date="2025-08" db="UniProtKB">
        <authorList>
            <consortium name="RefSeq"/>
        </authorList>
    </citation>
    <scope>IDENTIFICATION</scope>
</reference>
<keyword evidence="5" id="KW-0865">Zymogen</keyword>
<evidence type="ECO:0000256" key="6">
    <source>
        <dbReference type="ARBA" id="ARBA00023157"/>
    </source>
</evidence>
<feature type="chain" id="PRO_5042493199" evidence="7">
    <location>
        <begin position="16"/>
        <end position="331"/>
    </location>
</feature>
<dbReference type="InterPro" id="IPR013128">
    <property type="entry name" value="Peptidase_C1A"/>
</dbReference>
<evidence type="ECO:0000259" key="9">
    <source>
        <dbReference type="SMART" id="SM00848"/>
    </source>
</evidence>
<dbReference type="RefSeq" id="XP_003743778.1">
    <property type="nucleotide sequence ID" value="XM_003743730.2"/>
</dbReference>
<dbReference type="GO" id="GO:0006508">
    <property type="term" value="P:proteolysis"/>
    <property type="evidence" value="ECO:0007669"/>
    <property type="project" value="UniProtKB-KW"/>
</dbReference>
<gene>
    <name evidence="11" type="primary">LOC100898416</name>
</gene>
<dbReference type="CDD" id="cd02248">
    <property type="entry name" value="Peptidase_C1A"/>
    <property type="match status" value="1"/>
</dbReference>
<protein>
    <submittedName>
        <fullName evidence="11">Cathepsin L1</fullName>
    </submittedName>
</protein>
<evidence type="ECO:0000256" key="1">
    <source>
        <dbReference type="ARBA" id="ARBA00008455"/>
    </source>
</evidence>
<dbReference type="SMART" id="SM00645">
    <property type="entry name" value="Pept_C1"/>
    <property type="match status" value="1"/>
</dbReference>
<evidence type="ECO:0000256" key="2">
    <source>
        <dbReference type="ARBA" id="ARBA00022670"/>
    </source>
</evidence>
<dbReference type="FunFam" id="3.90.70.10:FF:000006">
    <property type="entry name" value="Cathepsin S"/>
    <property type="match status" value="1"/>
</dbReference>
<dbReference type="InterPro" id="IPR038765">
    <property type="entry name" value="Papain-like_cys_pep_sf"/>
</dbReference>
<keyword evidence="3" id="KW-0378">Hydrolase</keyword>
<proteinExistence type="inferred from homology"/>
<feature type="signal peptide" evidence="7">
    <location>
        <begin position="1"/>
        <end position="15"/>
    </location>
</feature>
<dbReference type="PRINTS" id="PR00705">
    <property type="entry name" value="PAPAIN"/>
</dbReference>
<dbReference type="Pfam" id="PF08246">
    <property type="entry name" value="Inhibitor_I29"/>
    <property type="match status" value="1"/>
</dbReference>
<dbReference type="AlphaFoldDB" id="A0AAJ6VYD3"/>
<dbReference type="PROSITE" id="PS00639">
    <property type="entry name" value="THIOL_PROTEASE_HIS"/>
    <property type="match status" value="1"/>
</dbReference>
<accession>A0AAJ6VYD3</accession>
<dbReference type="InterPro" id="IPR000668">
    <property type="entry name" value="Peptidase_C1A_C"/>
</dbReference>
<dbReference type="InterPro" id="IPR000169">
    <property type="entry name" value="Pept_cys_AS"/>
</dbReference>
<dbReference type="Gene3D" id="3.90.70.10">
    <property type="entry name" value="Cysteine proteinases"/>
    <property type="match status" value="1"/>
</dbReference>
<dbReference type="SUPFAM" id="SSF54001">
    <property type="entry name" value="Cysteine proteinases"/>
    <property type="match status" value="1"/>
</dbReference>
<dbReference type="Pfam" id="PF00112">
    <property type="entry name" value="Peptidase_C1"/>
    <property type="match status" value="1"/>
</dbReference>
<keyword evidence="6" id="KW-1015">Disulfide bond</keyword>
<sequence length="331" mass="36746">MKFLILAVLVGAASAALTLEQLFDAEWQNFKVHHNKKYEGSTVEAFRKKIFLQNTHLIARHNIKHAKGETTYKLKMNQFGDMLHHEFVSTMNGLLRSNRTYFGSTWIEPESVSLPKSVDWREKGAVTPVKNQGHCGSCWSFSTTGALEGQLFRKTGELVSLSEQNLIDCSTSYGNNGCGGGLMDNAFTYIKENHGIDTEESYPYEGKQGKCRYHKEDSAGRDTGFVDIPSGNERALAKALATIGPVSVAIDASHESFQFYHEGVYNPPDCDSHSLDHGVLAVGYGTTDDGQDYYIIKNSWGERWGQEGYVLMARNSKNECGVATQASYPLV</sequence>
<dbReference type="PROSITE" id="PS00139">
    <property type="entry name" value="THIOL_PROTEASE_CYS"/>
    <property type="match status" value="1"/>
</dbReference>
<evidence type="ECO:0000256" key="5">
    <source>
        <dbReference type="ARBA" id="ARBA00023145"/>
    </source>
</evidence>
<name>A0AAJ6VYD3_9ACAR</name>
<dbReference type="KEGG" id="goe:100898416"/>
<feature type="domain" description="Cathepsin propeptide inhibitor" evidence="9">
    <location>
        <begin position="27"/>
        <end position="87"/>
    </location>
</feature>
<evidence type="ECO:0000256" key="3">
    <source>
        <dbReference type="ARBA" id="ARBA00022801"/>
    </source>
</evidence>
<keyword evidence="7" id="KW-0732">Signal</keyword>
<dbReference type="PANTHER" id="PTHR12411">
    <property type="entry name" value="CYSTEINE PROTEASE FAMILY C1-RELATED"/>
    <property type="match status" value="1"/>
</dbReference>
<dbReference type="InterPro" id="IPR025660">
    <property type="entry name" value="Pept_his_AS"/>
</dbReference>
<dbReference type="SMART" id="SM00848">
    <property type="entry name" value="Inhibitor_I29"/>
    <property type="match status" value="1"/>
</dbReference>
<evidence type="ECO:0000313" key="11">
    <source>
        <dbReference type="RefSeq" id="XP_003743778.1"/>
    </source>
</evidence>
<evidence type="ECO:0000256" key="4">
    <source>
        <dbReference type="ARBA" id="ARBA00022807"/>
    </source>
</evidence>
<evidence type="ECO:0000256" key="7">
    <source>
        <dbReference type="SAM" id="SignalP"/>
    </source>
</evidence>